<evidence type="ECO:0000313" key="1">
    <source>
        <dbReference type="EMBL" id="GAH71533.1"/>
    </source>
</evidence>
<sequence>GKVYSRLGKISYSRSTNTKLRITRAKVFLLWANHTGTKLDKSYTA</sequence>
<organism evidence="1">
    <name type="scientific">marine sediment metagenome</name>
    <dbReference type="NCBI Taxonomy" id="412755"/>
    <lineage>
        <taxon>unclassified sequences</taxon>
        <taxon>metagenomes</taxon>
        <taxon>ecological metagenomes</taxon>
    </lineage>
</organism>
<gene>
    <name evidence="1" type="ORF">S03H2_55038</name>
</gene>
<dbReference type="EMBL" id="BARU01035129">
    <property type="protein sequence ID" value="GAH71533.1"/>
    <property type="molecule type" value="Genomic_DNA"/>
</dbReference>
<name>X1JP17_9ZZZZ</name>
<accession>X1JP17</accession>
<protein>
    <submittedName>
        <fullName evidence="1">Uncharacterized protein</fullName>
    </submittedName>
</protein>
<dbReference type="AlphaFoldDB" id="X1JP17"/>
<reference evidence="1" key="1">
    <citation type="journal article" date="2014" name="Front. Microbiol.">
        <title>High frequency of phylogenetically diverse reductive dehalogenase-homologous genes in deep subseafloor sedimentary metagenomes.</title>
        <authorList>
            <person name="Kawai M."/>
            <person name="Futagami T."/>
            <person name="Toyoda A."/>
            <person name="Takaki Y."/>
            <person name="Nishi S."/>
            <person name="Hori S."/>
            <person name="Arai W."/>
            <person name="Tsubouchi T."/>
            <person name="Morono Y."/>
            <person name="Uchiyama I."/>
            <person name="Ito T."/>
            <person name="Fujiyama A."/>
            <person name="Inagaki F."/>
            <person name="Takami H."/>
        </authorList>
    </citation>
    <scope>NUCLEOTIDE SEQUENCE</scope>
    <source>
        <strain evidence="1">Expedition CK06-06</strain>
    </source>
</reference>
<feature type="non-terminal residue" evidence="1">
    <location>
        <position position="1"/>
    </location>
</feature>
<comment type="caution">
    <text evidence="1">The sequence shown here is derived from an EMBL/GenBank/DDBJ whole genome shotgun (WGS) entry which is preliminary data.</text>
</comment>
<proteinExistence type="predicted"/>